<dbReference type="InterPro" id="IPR035979">
    <property type="entry name" value="RBD_domain_sf"/>
</dbReference>
<comment type="similarity">
    <text evidence="2">Belongs to the RRM RBM34 family.</text>
</comment>
<dbReference type="CDD" id="cd12394">
    <property type="entry name" value="RRM1_RBM34"/>
    <property type="match status" value="1"/>
</dbReference>
<dbReference type="GO" id="GO:0005730">
    <property type="term" value="C:nucleolus"/>
    <property type="evidence" value="ECO:0007669"/>
    <property type="project" value="UniProtKB-SubCell"/>
</dbReference>
<dbReference type="PANTHER" id="PTHR23236:SF25">
    <property type="entry name" value="RNA-BINDING PROTEIN 34"/>
    <property type="match status" value="1"/>
</dbReference>
<dbReference type="PROSITE" id="PS50102">
    <property type="entry name" value="RRM"/>
    <property type="match status" value="2"/>
</dbReference>
<feature type="region of interest" description="Disordered" evidence="6">
    <location>
        <begin position="290"/>
        <end position="312"/>
    </location>
</feature>
<dbReference type="SUPFAM" id="SSF54928">
    <property type="entry name" value="RNA-binding domain, RBD"/>
    <property type="match status" value="2"/>
</dbReference>
<feature type="compositionally biased region" description="Basic residues" evidence="6">
    <location>
        <begin position="8"/>
        <end position="17"/>
    </location>
</feature>
<dbReference type="PANTHER" id="PTHR23236">
    <property type="entry name" value="EUKARYOTIC TRANSLATION INITIATION FACTOR 4B/4H"/>
    <property type="match status" value="1"/>
</dbReference>
<dbReference type="Gene3D" id="3.30.70.330">
    <property type="match status" value="2"/>
</dbReference>
<accession>A0AA36G5P9</accession>
<gene>
    <name evidence="8" type="ORF">MSPICULIGERA_LOCUS18520</name>
</gene>
<keyword evidence="9" id="KW-1185">Reference proteome</keyword>
<dbReference type="Proteomes" id="UP001177023">
    <property type="component" value="Unassembled WGS sequence"/>
</dbReference>
<protein>
    <recommendedName>
        <fullName evidence="7">RRM domain-containing protein</fullName>
    </recommendedName>
</protein>
<proteinExistence type="inferred from homology"/>
<organism evidence="8 9">
    <name type="scientific">Mesorhabditis spiculigera</name>
    <dbReference type="NCBI Taxonomy" id="96644"/>
    <lineage>
        <taxon>Eukaryota</taxon>
        <taxon>Metazoa</taxon>
        <taxon>Ecdysozoa</taxon>
        <taxon>Nematoda</taxon>
        <taxon>Chromadorea</taxon>
        <taxon>Rhabditida</taxon>
        <taxon>Rhabditina</taxon>
        <taxon>Rhabditomorpha</taxon>
        <taxon>Rhabditoidea</taxon>
        <taxon>Rhabditidae</taxon>
        <taxon>Mesorhabditinae</taxon>
        <taxon>Mesorhabditis</taxon>
    </lineage>
</organism>
<evidence type="ECO:0000256" key="5">
    <source>
        <dbReference type="PROSITE-ProRule" id="PRU00176"/>
    </source>
</evidence>
<evidence type="ECO:0000256" key="6">
    <source>
        <dbReference type="SAM" id="MobiDB-lite"/>
    </source>
</evidence>
<feature type="region of interest" description="Disordered" evidence="6">
    <location>
        <begin position="76"/>
        <end position="102"/>
    </location>
</feature>
<dbReference type="EMBL" id="CATQJA010002659">
    <property type="protein sequence ID" value="CAJ0580322.1"/>
    <property type="molecule type" value="Genomic_DNA"/>
</dbReference>
<sequence length="325" mass="36337">MKVTGEKRVKKPRKVPRVKPAPAAAPPPAAASTYKPGALSSLFGFNAEALPEVESQPWCEALDTLPEKIEPKVEVVEDGEPKEKSISRSLQRENRKKKKDMTADNQRTIFVGNVAKEVHEKEIRKVFAEFGEIESIRARGIIPEKGNLTKKAAKLGNKISKEQTTLYFFVKYKQEESVAKALTLNGQERWGHRLRVDCSASKGKMDNSTTIFLGNLPYDSSEDSLSLWLEKLVGPVEGVRIVRDPATGKEKGFAFASFKESASVALALSMPKLVYKKRELRVSRVLKKNKLRKLPGQKSGPPSERRLMMNKKKAFLKKNSKSLMS</sequence>
<dbReference type="GO" id="GO:0000463">
    <property type="term" value="P:maturation of LSU-rRNA from tricistronic rRNA transcript (SSU-rRNA, 5.8S rRNA, LSU-rRNA)"/>
    <property type="evidence" value="ECO:0007669"/>
    <property type="project" value="TreeGrafter"/>
</dbReference>
<evidence type="ECO:0000256" key="2">
    <source>
        <dbReference type="ARBA" id="ARBA00007077"/>
    </source>
</evidence>
<feature type="non-terminal residue" evidence="8">
    <location>
        <position position="1"/>
    </location>
</feature>
<dbReference type="Pfam" id="PF00076">
    <property type="entry name" value="RRM_1"/>
    <property type="match status" value="2"/>
</dbReference>
<name>A0AA36G5P9_9BILA</name>
<comment type="subcellular location">
    <subcellularLocation>
        <location evidence="1">Nucleus</location>
        <location evidence="1">Nucleolus</location>
    </subcellularLocation>
</comment>
<dbReference type="AlphaFoldDB" id="A0AA36G5P9"/>
<feature type="domain" description="RRM" evidence="7">
    <location>
        <begin position="209"/>
        <end position="287"/>
    </location>
</feature>
<dbReference type="SMART" id="SM00360">
    <property type="entry name" value="RRM"/>
    <property type="match status" value="2"/>
</dbReference>
<keyword evidence="4" id="KW-0539">Nucleus</keyword>
<evidence type="ECO:0000256" key="3">
    <source>
        <dbReference type="ARBA" id="ARBA00022884"/>
    </source>
</evidence>
<evidence type="ECO:0000313" key="8">
    <source>
        <dbReference type="EMBL" id="CAJ0580322.1"/>
    </source>
</evidence>
<comment type="caution">
    <text evidence="8">The sequence shown here is derived from an EMBL/GenBank/DDBJ whole genome shotgun (WGS) entry which is preliminary data.</text>
</comment>
<evidence type="ECO:0000259" key="7">
    <source>
        <dbReference type="PROSITE" id="PS50102"/>
    </source>
</evidence>
<feature type="compositionally biased region" description="Basic and acidic residues" evidence="6">
    <location>
        <begin position="76"/>
        <end position="93"/>
    </location>
</feature>
<reference evidence="8" key="1">
    <citation type="submission" date="2023-06" db="EMBL/GenBank/DDBJ databases">
        <authorList>
            <person name="Delattre M."/>
        </authorList>
    </citation>
    <scope>NUCLEOTIDE SEQUENCE</scope>
    <source>
        <strain evidence="8">AF72</strain>
    </source>
</reference>
<feature type="domain" description="RRM" evidence="7">
    <location>
        <begin position="107"/>
        <end position="201"/>
    </location>
</feature>
<evidence type="ECO:0000256" key="4">
    <source>
        <dbReference type="ARBA" id="ARBA00023242"/>
    </source>
</evidence>
<keyword evidence="3 5" id="KW-0694">RNA-binding</keyword>
<feature type="region of interest" description="Disordered" evidence="6">
    <location>
        <begin position="1"/>
        <end position="33"/>
    </location>
</feature>
<dbReference type="InterPro" id="IPR012677">
    <property type="entry name" value="Nucleotide-bd_a/b_plait_sf"/>
</dbReference>
<dbReference type="GO" id="GO:0019843">
    <property type="term" value="F:rRNA binding"/>
    <property type="evidence" value="ECO:0007669"/>
    <property type="project" value="TreeGrafter"/>
</dbReference>
<dbReference type="InterPro" id="IPR000504">
    <property type="entry name" value="RRM_dom"/>
</dbReference>
<evidence type="ECO:0000313" key="9">
    <source>
        <dbReference type="Proteomes" id="UP001177023"/>
    </source>
</evidence>
<evidence type="ECO:0000256" key="1">
    <source>
        <dbReference type="ARBA" id="ARBA00004604"/>
    </source>
</evidence>